<dbReference type="AlphaFoldDB" id="A0A0T6B9C9"/>
<keyword evidence="3" id="KW-0732">Signal</keyword>
<evidence type="ECO:0000256" key="2">
    <source>
        <dbReference type="ARBA" id="ARBA00022525"/>
    </source>
</evidence>
<accession>A0A0T6B9C9</accession>
<name>A0A0T6B9C9_9SCAR</name>
<protein>
    <recommendedName>
        <fullName evidence="4">Single domain-containing protein</fullName>
    </recommendedName>
</protein>
<dbReference type="InterPro" id="IPR029277">
    <property type="entry name" value="SVWC_dom"/>
</dbReference>
<comment type="subcellular location">
    <subcellularLocation>
        <location evidence="1">Secreted</location>
    </subcellularLocation>
</comment>
<feature type="chain" id="PRO_5006668467" description="Single domain-containing protein" evidence="3">
    <location>
        <begin position="20"/>
        <end position="110"/>
    </location>
</feature>
<dbReference type="Proteomes" id="UP000051574">
    <property type="component" value="Unassembled WGS sequence"/>
</dbReference>
<keyword evidence="2" id="KW-0964">Secreted</keyword>
<organism evidence="5 6">
    <name type="scientific">Oryctes borbonicus</name>
    <dbReference type="NCBI Taxonomy" id="1629725"/>
    <lineage>
        <taxon>Eukaryota</taxon>
        <taxon>Metazoa</taxon>
        <taxon>Ecdysozoa</taxon>
        <taxon>Arthropoda</taxon>
        <taxon>Hexapoda</taxon>
        <taxon>Insecta</taxon>
        <taxon>Pterygota</taxon>
        <taxon>Neoptera</taxon>
        <taxon>Endopterygota</taxon>
        <taxon>Coleoptera</taxon>
        <taxon>Polyphaga</taxon>
        <taxon>Scarabaeiformia</taxon>
        <taxon>Scarabaeidae</taxon>
        <taxon>Dynastinae</taxon>
        <taxon>Oryctes</taxon>
    </lineage>
</organism>
<comment type="caution">
    <text evidence="5">The sequence shown here is derived from an EMBL/GenBank/DDBJ whole genome shotgun (WGS) entry which is preliminary data.</text>
</comment>
<evidence type="ECO:0000256" key="3">
    <source>
        <dbReference type="SAM" id="SignalP"/>
    </source>
</evidence>
<evidence type="ECO:0000256" key="1">
    <source>
        <dbReference type="ARBA" id="ARBA00004613"/>
    </source>
</evidence>
<evidence type="ECO:0000313" key="5">
    <source>
        <dbReference type="EMBL" id="KRT83953.1"/>
    </source>
</evidence>
<proteinExistence type="predicted"/>
<feature type="signal peptide" evidence="3">
    <location>
        <begin position="1"/>
        <end position="19"/>
    </location>
</feature>
<dbReference type="GO" id="GO:0005576">
    <property type="term" value="C:extracellular region"/>
    <property type="evidence" value="ECO:0007669"/>
    <property type="project" value="UniProtKB-SubCell"/>
</dbReference>
<dbReference type="SMART" id="SM01318">
    <property type="entry name" value="SVWC"/>
    <property type="match status" value="1"/>
</dbReference>
<dbReference type="OrthoDB" id="6674808at2759"/>
<gene>
    <name evidence="5" type="ORF">AMK59_2401</name>
</gene>
<reference evidence="5 6" key="1">
    <citation type="submission" date="2015-09" db="EMBL/GenBank/DDBJ databases">
        <title>Draft genome of the scarab beetle Oryctes borbonicus.</title>
        <authorList>
            <person name="Meyer J.M."/>
            <person name="Markov G.V."/>
            <person name="Baskaran P."/>
            <person name="Herrmann M."/>
            <person name="Sommer R.J."/>
            <person name="Roedelsperger C."/>
        </authorList>
    </citation>
    <scope>NUCLEOTIDE SEQUENCE [LARGE SCALE GENOMIC DNA]</scope>
    <source>
        <strain evidence="5">OB123</strain>
        <tissue evidence="5">Whole animal</tissue>
    </source>
</reference>
<keyword evidence="6" id="KW-1185">Reference proteome</keyword>
<dbReference type="Pfam" id="PF15430">
    <property type="entry name" value="SVWC"/>
    <property type="match status" value="1"/>
</dbReference>
<sequence length="110" mass="12082">MEMYVKFLLLICCLPIVYCATAIEEAPVYSAKDRELGYACESGYESVGLMKEGEIKKNFADDMCGEAYCSGGVIEYSGCGAEDVGPRCIMSDKDYSKPYPDCCGKVICFK</sequence>
<feature type="domain" description="Single" evidence="4">
    <location>
        <begin position="40"/>
        <end position="108"/>
    </location>
</feature>
<evidence type="ECO:0000259" key="4">
    <source>
        <dbReference type="SMART" id="SM01318"/>
    </source>
</evidence>
<evidence type="ECO:0000313" key="6">
    <source>
        <dbReference type="Proteomes" id="UP000051574"/>
    </source>
</evidence>
<dbReference type="EMBL" id="LJIG01002987">
    <property type="protein sequence ID" value="KRT83953.1"/>
    <property type="molecule type" value="Genomic_DNA"/>
</dbReference>